<protein>
    <submittedName>
        <fullName evidence="1">Uncharacterized protein</fullName>
    </submittedName>
</protein>
<proteinExistence type="predicted"/>
<organism evidence="1 2">
    <name type="scientific">Parachlamydia acanthamoebae</name>
    <dbReference type="NCBI Taxonomy" id="83552"/>
    <lineage>
        <taxon>Bacteria</taxon>
        <taxon>Pseudomonadati</taxon>
        <taxon>Chlamydiota</taxon>
        <taxon>Chlamydiia</taxon>
        <taxon>Parachlamydiales</taxon>
        <taxon>Parachlamydiaceae</taxon>
        <taxon>Parachlamydia</taxon>
    </lineage>
</organism>
<evidence type="ECO:0000313" key="2">
    <source>
        <dbReference type="Proteomes" id="UP000031307"/>
    </source>
</evidence>
<dbReference type="AlphaFoldDB" id="A0A0C1E8Y0"/>
<reference evidence="1 2" key="1">
    <citation type="journal article" date="2014" name="Mol. Biol. Evol.">
        <title>Massive expansion of Ubiquitination-related gene families within the Chlamydiae.</title>
        <authorList>
            <person name="Domman D."/>
            <person name="Collingro A."/>
            <person name="Lagkouvardos I."/>
            <person name="Gehre L."/>
            <person name="Weinmaier T."/>
            <person name="Rattei T."/>
            <person name="Subtil A."/>
            <person name="Horn M."/>
        </authorList>
    </citation>
    <scope>NUCLEOTIDE SEQUENCE [LARGE SCALE GENOMIC DNA]</scope>
    <source>
        <strain evidence="1 2">OEW1</strain>
    </source>
</reference>
<dbReference type="Proteomes" id="UP000031307">
    <property type="component" value="Unassembled WGS sequence"/>
</dbReference>
<evidence type="ECO:0000313" key="1">
    <source>
        <dbReference type="EMBL" id="KIA77617.1"/>
    </source>
</evidence>
<sequence length="60" mass="7104">MVPENLEETIRRLDSAENQVLMSKPRTMVFINMKRKDVKSQKSILNSMKMNTTKVQMQIY</sequence>
<dbReference type="PATRIC" id="fig|83552.4.peg.1257"/>
<dbReference type="EMBL" id="JSAM01000073">
    <property type="protein sequence ID" value="KIA77617.1"/>
    <property type="molecule type" value="Genomic_DNA"/>
</dbReference>
<accession>A0A0C1E8Y0</accession>
<gene>
    <name evidence="1" type="ORF">DB43_GD00480</name>
</gene>
<name>A0A0C1E8Y0_9BACT</name>
<comment type="caution">
    <text evidence="1">The sequence shown here is derived from an EMBL/GenBank/DDBJ whole genome shotgun (WGS) entry which is preliminary data.</text>
</comment>